<dbReference type="InterPro" id="IPR028098">
    <property type="entry name" value="Glyco_trans_4-like_N"/>
</dbReference>
<dbReference type="GO" id="GO:0016757">
    <property type="term" value="F:glycosyltransferase activity"/>
    <property type="evidence" value="ECO:0007669"/>
    <property type="project" value="UniProtKB-KW"/>
</dbReference>
<sequence length="379" mass="43107">MNVTLFIYSMAGGGAERVVSYLLPYLKEQGFSVHLVLMNDTISYDIPKDINIHYLERSKGDENGIIKLLKLPFLAFKYARLLKKLNVSHSFSLLTRPNYINTLSQLFTSFRPKIIISERSFPSLQYGYGNFQSKVNNWLISKLYPKADYILCNSQGNANDLITNYGIDSNITDVIYNPVDIENITNRQAANSFFDPHYFNMITVGRLDTGKNHELLIRALQNLPQARLYILGSGVLSEYLTELAKELRLQDRVFFLGFDNNPYQYLKAADLFVFGSNHEGFPNVLLEAMCCGLPILTTNCKSGPSEIMKLEEAHDEDIMKTPYGILTPVGDVDLMAKGMTFFLENPQYLNDCKTKVLERIKDFSKEGILKAYELALSKQ</sequence>
<dbReference type="STRING" id="63186.ZOBELLIA_3760"/>
<keyword evidence="3" id="KW-0808">Transferase</keyword>
<dbReference type="EC" id="2.4.1.-" evidence="3"/>
<dbReference type="Pfam" id="PF13439">
    <property type="entry name" value="Glyco_transf_4"/>
    <property type="match status" value="1"/>
</dbReference>
<evidence type="ECO:0000259" key="1">
    <source>
        <dbReference type="Pfam" id="PF00534"/>
    </source>
</evidence>
<evidence type="ECO:0000259" key="2">
    <source>
        <dbReference type="Pfam" id="PF13439"/>
    </source>
</evidence>
<name>G0L1T9_ZOBGA</name>
<dbReference type="Gene3D" id="3.40.50.2000">
    <property type="entry name" value="Glycogen Phosphorylase B"/>
    <property type="match status" value="2"/>
</dbReference>
<organism evidence="3 4">
    <name type="scientific">Zobellia galactanivorans (strain DSM 12802 / CCUG 47099 / CIP 106680 / NCIMB 13871 / Dsij)</name>
    <dbReference type="NCBI Taxonomy" id="63186"/>
    <lineage>
        <taxon>Bacteria</taxon>
        <taxon>Pseudomonadati</taxon>
        <taxon>Bacteroidota</taxon>
        <taxon>Flavobacteriia</taxon>
        <taxon>Flavobacteriales</taxon>
        <taxon>Flavobacteriaceae</taxon>
        <taxon>Zobellia</taxon>
    </lineage>
</organism>
<gene>
    <name evidence="3" type="ordered locus">zobellia_3760</name>
</gene>
<evidence type="ECO:0000313" key="3">
    <source>
        <dbReference type="EMBL" id="CAZ97898.1"/>
    </source>
</evidence>
<keyword evidence="3" id="KW-0328">Glycosyltransferase</keyword>
<dbReference type="PANTHER" id="PTHR12526:SF630">
    <property type="entry name" value="GLYCOSYLTRANSFERASE"/>
    <property type="match status" value="1"/>
</dbReference>
<dbReference type="RefSeq" id="WP_013995088.1">
    <property type="nucleotide sequence ID" value="NC_015844.1"/>
</dbReference>
<dbReference type="CDD" id="cd03811">
    <property type="entry name" value="GT4_GT28_WabH-like"/>
    <property type="match status" value="1"/>
</dbReference>
<feature type="domain" description="Glycosyltransferase subfamily 4-like N-terminal" evidence="2">
    <location>
        <begin position="13"/>
        <end position="182"/>
    </location>
</feature>
<reference evidence="4" key="1">
    <citation type="submission" date="2009-07" db="EMBL/GenBank/DDBJ databases">
        <title>Complete genome sequence of Zobellia galactanivorans Dsij.</title>
        <authorList>
            <consortium name="Genoscope - CEA"/>
        </authorList>
    </citation>
    <scope>NUCLEOTIDE SEQUENCE [LARGE SCALE GENOMIC DNA]</scope>
    <source>
        <strain evidence="4">DSM 12802 / CCUG 47099 / CIP 106680 / NCIMB 13871 / Dsij</strain>
    </source>
</reference>
<reference evidence="3 4" key="2">
    <citation type="journal article" date="2012" name="Environ. Microbiol.">
        <title>Characterization of the first alginolytic operons in a marine bacterium: from their emergence in marine Flavobacteriia to their independent transfers to marine Proteobacteria and human gut Bacteroides.</title>
        <authorList>
            <person name="Thomas F."/>
            <person name="Barbeyron T."/>
            <person name="Tonon T."/>
            <person name="Genicot S."/>
            <person name="Czjzek M."/>
            <person name="Michel G."/>
        </authorList>
    </citation>
    <scope>NUCLEOTIDE SEQUENCE [LARGE SCALE GENOMIC DNA]</scope>
    <source>
        <strain evidence="4">DSM 12802 / CCUG 47099 / CIP 106680 / NCIMB 13871 / Dsij</strain>
    </source>
</reference>
<evidence type="ECO:0000313" key="4">
    <source>
        <dbReference type="Proteomes" id="UP000008898"/>
    </source>
</evidence>
<accession>G0L1T9</accession>
<dbReference type="PANTHER" id="PTHR12526">
    <property type="entry name" value="GLYCOSYLTRANSFERASE"/>
    <property type="match status" value="1"/>
</dbReference>
<dbReference type="InterPro" id="IPR001296">
    <property type="entry name" value="Glyco_trans_1"/>
</dbReference>
<dbReference type="EMBL" id="FP476056">
    <property type="protein sequence ID" value="CAZ97898.1"/>
    <property type="molecule type" value="Genomic_DNA"/>
</dbReference>
<feature type="domain" description="Glycosyl transferase family 1" evidence="1">
    <location>
        <begin position="198"/>
        <end position="354"/>
    </location>
</feature>
<dbReference type="Proteomes" id="UP000008898">
    <property type="component" value="Chromosome"/>
</dbReference>
<keyword evidence="4" id="KW-1185">Reference proteome</keyword>
<dbReference type="HOGENOM" id="CLU_009583_0_0_10"/>
<dbReference type="KEGG" id="zga:ZOBELLIA_3760"/>
<proteinExistence type="predicted"/>
<dbReference type="SUPFAM" id="SSF53756">
    <property type="entry name" value="UDP-Glycosyltransferase/glycogen phosphorylase"/>
    <property type="match status" value="1"/>
</dbReference>
<dbReference type="PATRIC" id="fig|63186.3.peg.3681"/>
<dbReference type="AlphaFoldDB" id="G0L1T9"/>
<dbReference type="Pfam" id="PF00534">
    <property type="entry name" value="Glycos_transf_1"/>
    <property type="match status" value="1"/>
</dbReference>
<protein>
    <submittedName>
        <fullName evidence="3">Glycosyltransferase, family GT4</fullName>
        <ecNumber evidence="3">2.4.1.-</ecNumber>
    </submittedName>
</protein>